<feature type="region of interest" description="Disordered" evidence="1">
    <location>
        <begin position="273"/>
        <end position="296"/>
    </location>
</feature>
<feature type="region of interest" description="Disordered" evidence="1">
    <location>
        <begin position="322"/>
        <end position="351"/>
    </location>
</feature>
<dbReference type="VEuPathDB" id="ToxoDB:LOC34624346"/>
<feature type="compositionally biased region" description="Basic and acidic residues" evidence="1">
    <location>
        <begin position="275"/>
        <end position="296"/>
    </location>
</feature>
<keyword evidence="3" id="KW-1185">Reference proteome</keyword>
<dbReference type="Proteomes" id="UP000095192">
    <property type="component" value="Unassembled WGS sequence"/>
</dbReference>
<dbReference type="VEuPathDB" id="ToxoDB:cyc_08698"/>
<comment type="caution">
    <text evidence="2">The sequence shown here is derived from an EMBL/GenBank/DDBJ whole genome shotgun (WGS) entry which is preliminary data.</text>
</comment>
<evidence type="ECO:0000313" key="3">
    <source>
        <dbReference type="Proteomes" id="UP000095192"/>
    </source>
</evidence>
<gene>
    <name evidence="2" type="ORF">cyc_08698</name>
</gene>
<dbReference type="EMBL" id="JROU02002104">
    <property type="protein sequence ID" value="OEH74148.1"/>
    <property type="molecule type" value="Genomic_DNA"/>
</dbReference>
<name>A0A1D3CSG7_9EIME</name>
<protein>
    <submittedName>
        <fullName evidence="2">Phosphoglycerate mutase domain-containing protein</fullName>
    </submittedName>
</protein>
<proteinExistence type="predicted"/>
<sequence>MLRGVQTARELQKLLQVPVLIHPLLFEAGGLFEGERQAIESATSATATKVAANDAEGPQEERLGLTWEQLHEICPAAVVAPGVSWPPAEQGDASCGCLDKTALPRCGESSAASVSLGGGYSPEALRGGAPWWRGPRETFFGTLRRALLLVQWIDSWSAHAGSADGSAAPEVAEATGDEEAAAVSALKGDGALLVVGHGLLMDLLMKALVAGPAAGICSCTVLYEQERQLFEQLQHSECSLNALYMPQQQAVYFLSGNCSLSCIDVVPQLHQQRPSADDSRRVLGEANRQPRDRNGSRTREFRCGFYLIDGGAEGQCKRHPQFTERGMHLGPGTSRDPSKGAAHVPVDRRAP</sequence>
<evidence type="ECO:0000256" key="1">
    <source>
        <dbReference type="SAM" id="MobiDB-lite"/>
    </source>
</evidence>
<organism evidence="2 3">
    <name type="scientific">Cyclospora cayetanensis</name>
    <dbReference type="NCBI Taxonomy" id="88456"/>
    <lineage>
        <taxon>Eukaryota</taxon>
        <taxon>Sar</taxon>
        <taxon>Alveolata</taxon>
        <taxon>Apicomplexa</taxon>
        <taxon>Conoidasida</taxon>
        <taxon>Coccidia</taxon>
        <taxon>Eucoccidiorida</taxon>
        <taxon>Eimeriorina</taxon>
        <taxon>Eimeriidae</taxon>
        <taxon>Cyclospora</taxon>
    </lineage>
</organism>
<dbReference type="InParanoid" id="A0A1D3CSG7"/>
<evidence type="ECO:0000313" key="2">
    <source>
        <dbReference type="EMBL" id="OEH74148.1"/>
    </source>
</evidence>
<accession>A0A1D3CSG7</accession>
<dbReference type="AlphaFoldDB" id="A0A1D3CSG7"/>
<reference evidence="2 3" key="1">
    <citation type="journal article" date="2016" name="BMC Genomics">
        <title>Comparative genomics reveals Cyclospora cayetanensis possesses coccidia-like metabolism and invasion components but unique surface antigens.</title>
        <authorList>
            <person name="Liu S."/>
            <person name="Wang L."/>
            <person name="Zheng H."/>
            <person name="Xu Z."/>
            <person name="Roellig D.M."/>
            <person name="Li N."/>
            <person name="Frace M.A."/>
            <person name="Tang K."/>
            <person name="Arrowood M.J."/>
            <person name="Moss D.M."/>
            <person name="Zhang L."/>
            <person name="Feng Y."/>
            <person name="Xiao L."/>
        </authorList>
    </citation>
    <scope>NUCLEOTIDE SEQUENCE [LARGE SCALE GENOMIC DNA]</scope>
    <source>
        <strain evidence="2 3">CHN_HEN01</strain>
    </source>
</reference>